<dbReference type="EMBL" id="CYZK01000043">
    <property type="protein sequence ID" value="CUO92760.1"/>
    <property type="molecule type" value="Genomic_DNA"/>
</dbReference>
<protein>
    <submittedName>
        <fullName evidence="1">Uncharacterized protein</fullName>
    </submittedName>
</protein>
<organism evidence="1 2">
    <name type="scientific">Coprococcus comes</name>
    <dbReference type="NCBI Taxonomy" id="410072"/>
    <lineage>
        <taxon>Bacteria</taxon>
        <taxon>Bacillati</taxon>
        <taxon>Bacillota</taxon>
        <taxon>Clostridia</taxon>
        <taxon>Lachnospirales</taxon>
        <taxon>Lachnospiraceae</taxon>
        <taxon>Coprococcus</taxon>
    </lineage>
</organism>
<evidence type="ECO:0000313" key="2">
    <source>
        <dbReference type="Proteomes" id="UP000095362"/>
    </source>
</evidence>
<sequence>MQPKDTEERRRAIDRVNRAYADEDYDRYERLIERYCQKFGFDGDYSLFEDACTDARIFGHGIG</sequence>
<evidence type="ECO:0000313" key="1">
    <source>
        <dbReference type="EMBL" id="CUO92760.1"/>
    </source>
</evidence>
<name>A0A174J6K4_9FIRM</name>
<dbReference type="AlphaFoldDB" id="A0A174J6K4"/>
<accession>A0A174J6K4</accession>
<gene>
    <name evidence="1" type="ORF">ERS852481_03202</name>
</gene>
<dbReference type="Proteomes" id="UP000095362">
    <property type="component" value="Unassembled WGS sequence"/>
</dbReference>
<proteinExistence type="predicted"/>
<reference evidence="1 2" key="1">
    <citation type="submission" date="2015-09" db="EMBL/GenBank/DDBJ databases">
        <authorList>
            <consortium name="Pathogen Informatics"/>
        </authorList>
    </citation>
    <scope>NUCLEOTIDE SEQUENCE [LARGE SCALE GENOMIC DNA]</scope>
    <source>
        <strain evidence="1 2">2789STDY5834866</strain>
    </source>
</reference>
<dbReference type="RefSeq" id="WP_055262386.1">
    <property type="nucleotide sequence ID" value="NZ_JAAILK010000012.1"/>
</dbReference>